<dbReference type="PRINTS" id="PR00385">
    <property type="entry name" value="P450"/>
</dbReference>
<comment type="pathway">
    <text evidence="2">Secondary metabolite biosynthesis.</text>
</comment>
<gene>
    <name evidence="11" type="ORF">QCA50_016145</name>
</gene>
<dbReference type="PANTHER" id="PTHR24305:SF166">
    <property type="entry name" value="CYTOCHROME P450 12A4, MITOCHONDRIAL-RELATED"/>
    <property type="match status" value="1"/>
</dbReference>
<evidence type="ECO:0000256" key="2">
    <source>
        <dbReference type="ARBA" id="ARBA00005179"/>
    </source>
</evidence>
<dbReference type="PROSITE" id="PS00086">
    <property type="entry name" value="CYTOCHROME_P450"/>
    <property type="match status" value="1"/>
</dbReference>
<feature type="binding site" description="axial binding residue" evidence="9">
    <location>
        <position position="596"/>
    </location>
    <ligand>
        <name>heme</name>
        <dbReference type="ChEBI" id="CHEBI:30413"/>
    </ligand>
    <ligandPart>
        <name>Fe</name>
        <dbReference type="ChEBI" id="CHEBI:18248"/>
    </ligandPart>
</feature>
<evidence type="ECO:0000256" key="3">
    <source>
        <dbReference type="ARBA" id="ARBA00010617"/>
    </source>
</evidence>
<evidence type="ECO:0000313" key="12">
    <source>
        <dbReference type="Proteomes" id="UP001385951"/>
    </source>
</evidence>
<organism evidence="11 12">
    <name type="scientific">Cerrena zonata</name>
    <dbReference type="NCBI Taxonomy" id="2478898"/>
    <lineage>
        <taxon>Eukaryota</taxon>
        <taxon>Fungi</taxon>
        <taxon>Dikarya</taxon>
        <taxon>Basidiomycota</taxon>
        <taxon>Agaricomycotina</taxon>
        <taxon>Agaricomycetes</taxon>
        <taxon>Polyporales</taxon>
        <taxon>Cerrenaceae</taxon>
        <taxon>Cerrena</taxon>
    </lineage>
</organism>
<dbReference type="PANTHER" id="PTHR24305">
    <property type="entry name" value="CYTOCHROME P450"/>
    <property type="match status" value="1"/>
</dbReference>
<proteinExistence type="inferred from homology"/>
<keyword evidence="12" id="KW-1185">Reference proteome</keyword>
<evidence type="ECO:0000256" key="9">
    <source>
        <dbReference type="PIRSR" id="PIRSR602403-1"/>
    </source>
</evidence>
<dbReference type="AlphaFoldDB" id="A0AAW0FH18"/>
<dbReference type="GO" id="GO:0020037">
    <property type="term" value="F:heme binding"/>
    <property type="evidence" value="ECO:0007669"/>
    <property type="project" value="InterPro"/>
</dbReference>
<evidence type="ECO:0000256" key="1">
    <source>
        <dbReference type="ARBA" id="ARBA00001971"/>
    </source>
</evidence>
<dbReference type="GO" id="GO:0004497">
    <property type="term" value="F:monooxygenase activity"/>
    <property type="evidence" value="ECO:0007669"/>
    <property type="project" value="UniProtKB-KW"/>
</dbReference>
<keyword evidence="6 10" id="KW-0560">Oxidoreductase</keyword>
<dbReference type="GO" id="GO:0016705">
    <property type="term" value="F:oxidoreductase activity, acting on paired donors, with incorporation or reduction of molecular oxygen"/>
    <property type="evidence" value="ECO:0007669"/>
    <property type="project" value="InterPro"/>
</dbReference>
<dbReference type="EMBL" id="JASBNA010000046">
    <property type="protein sequence ID" value="KAK7680835.1"/>
    <property type="molecule type" value="Genomic_DNA"/>
</dbReference>
<evidence type="ECO:0000256" key="10">
    <source>
        <dbReference type="RuleBase" id="RU000461"/>
    </source>
</evidence>
<evidence type="ECO:0000256" key="8">
    <source>
        <dbReference type="ARBA" id="ARBA00023033"/>
    </source>
</evidence>
<dbReference type="InterPro" id="IPR036396">
    <property type="entry name" value="Cyt_P450_sf"/>
</dbReference>
<dbReference type="PRINTS" id="PR00465">
    <property type="entry name" value="EP450IV"/>
</dbReference>
<evidence type="ECO:0000256" key="5">
    <source>
        <dbReference type="ARBA" id="ARBA00022723"/>
    </source>
</evidence>
<evidence type="ECO:0000256" key="6">
    <source>
        <dbReference type="ARBA" id="ARBA00023002"/>
    </source>
</evidence>
<name>A0AAW0FH18_9APHY</name>
<evidence type="ECO:0000256" key="4">
    <source>
        <dbReference type="ARBA" id="ARBA00022617"/>
    </source>
</evidence>
<evidence type="ECO:0008006" key="13">
    <source>
        <dbReference type="Google" id="ProtNLM"/>
    </source>
</evidence>
<comment type="cofactor">
    <cofactor evidence="1 9">
        <name>heme</name>
        <dbReference type="ChEBI" id="CHEBI:30413"/>
    </cofactor>
</comment>
<dbReference type="InterPro" id="IPR002403">
    <property type="entry name" value="Cyt_P450_E_grp-IV"/>
</dbReference>
<keyword evidence="8 10" id="KW-0503">Monooxygenase</keyword>
<protein>
    <recommendedName>
        <fullName evidence="13">Cytochrome P450</fullName>
    </recommendedName>
</protein>
<comment type="caution">
    <text evidence="11">The sequence shown here is derived from an EMBL/GenBank/DDBJ whole genome shotgun (WGS) entry which is preliminary data.</text>
</comment>
<dbReference type="GO" id="GO:0005506">
    <property type="term" value="F:iron ion binding"/>
    <property type="evidence" value="ECO:0007669"/>
    <property type="project" value="InterPro"/>
</dbReference>
<evidence type="ECO:0000256" key="7">
    <source>
        <dbReference type="ARBA" id="ARBA00023004"/>
    </source>
</evidence>
<dbReference type="Proteomes" id="UP001385951">
    <property type="component" value="Unassembled WGS sequence"/>
</dbReference>
<evidence type="ECO:0000313" key="11">
    <source>
        <dbReference type="EMBL" id="KAK7680835.1"/>
    </source>
</evidence>
<keyword evidence="7 9" id="KW-0408">Iron</keyword>
<accession>A0AAW0FH18</accession>
<comment type="similarity">
    <text evidence="3 10">Belongs to the cytochrome P450 family.</text>
</comment>
<reference evidence="11 12" key="1">
    <citation type="submission" date="2022-09" db="EMBL/GenBank/DDBJ databases">
        <authorList>
            <person name="Palmer J.M."/>
        </authorList>
    </citation>
    <scope>NUCLEOTIDE SEQUENCE [LARGE SCALE GENOMIC DNA]</scope>
    <source>
        <strain evidence="11 12">DSM 7382</strain>
    </source>
</reference>
<dbReference type="InterPro" id="IPR050121">
    <property type="entry name" value="Cytochrome_P450_monoxygenase"/>
</dbReference>
<dbReference type="InterPro" id="IPR001128">
    <property type="entry name" value="Cyt_P450"/>
</dbReference>
<sequence length="658" mass="74014">MANADTWLTTAFPTRQETAFASVPFCQDSKVNPFPHSKAKPRGKGRTSSSSRFRWVCKVRYASRSISRFSRNDFGNRCFSLTSNLSALPGLTVLGPDRDEIYPPHMGSPNLRPATTDQFYDLLAFLIFLWILWQLQATLLGKSPLSNVRGPPSPSLILGHLEQLFHRHGWKFQDMLHEQYQGIVKLRGLLGRDMLYVVDPKALNQIVLKDQEVCDVSDFELEVIRFSFGPGLLGVTGQQHKKQRKMLVPAFSAGTIGEMTPTFYDIARRLRHGMVAELKRTENNTLDMHKWLSRTTVESISQDGLGTPLDILRDEEVAHPYGAAMKAYIPLLNILAPLFNFLPYIKKLGSARLRRWLIQFIPSSTVQKFKDIIDTMDTESRKVYRSKVGHERDLAPDIAGGNDVVSVLMRLNEGAAEEDRLSEKELLGQISLLIFAATDTSASALTTMLQLLARNQDVQDRLRNEIQEARHQHGEEIPYHKLMVLPLLDAVCRETLRIQPPVPYLIRQARKDIVLPLSKPIIGNDGSLIHEVPVPKGTFITMAVRGVNISKDIWGHDAGTWNPNRWLSPLPSTVTQARVPGVFSHLMTFNGGARSCIGYRFSILEMKIVLSVLLASFQFNPSEVDDQVVWNLAIVCYPTIGKESCTPSLPINISLRDD</sequence>
<dbReference type="SUPFAM" id="SSF48264">
    <property type="entry name" value="Cytochrome P450"/>
    <property type="match status" value="1"/>
</dbReference>
<keyword evidence="4 9" id="KW-0349">Heme</keyword>
<dbReference type="InterPro" id="IPR017972">
    <property type="entry name" value="Cyt_P450_CS"/>
</dbReference>
<keyword evidence="5 9" id="KW-0479">Metal-binding</keyword>
<dbReference type="Pfam" id="PF00067">
    <property type="entry name" value="p450"/>
    <property type="match status" value="1"/>
</dbReference>
<dbReference type="Gene3D" id="1.10.630.10">
    <property type="entry name" value="Cytochrome P450"/>
    <property type="match status" value="1"/>
</dbReference>